<protein>
    <recommendedName>
        <fullName evidence="6">Mediator of RNA polymerase II transcription subunit 7</fullName>
    </recommendedName>
</protein>
<comment type="subunit">
    <text evidence="6">Component of the Mediator complex.</text>
</comment>
<keyword evidence="3 6" id="KW-0805">Transcription regulation</keyword>
<dbReference type="OMA" id="HIEIETM"/>
<dbReference type="InterPro" id="IPR009244">
    <property type="entry name" value="Mediatior_Med7"/>
</dbReference>
<evidence type="ECO:0000313" key="7">
    <source>
        <dbReference type="EMBL" id="KAA8491080.1"/>
    </source>
</evidence>
<dbReference type="Gene3D" id="6.10.140.200">
    <property type="match status" value="1"/>
</dbReference>
<dbReference type="GO" id="GO:0006357">
    <property type="term" value="P:regulation of transcription by RNA polymerase II"/>
    <property type="evidence" value="ECO:0007669"/>
    <property type="project" value="InterPro"/>
</dbReference>
<reference evidence="8" key="1">
    <citation type="journal article" date="2019" name="Nat. Commun.">
        <title>Expansion of phycobilisome linker gene families in mesophilic red algae.</title>
        <authorList>
            <person name="Lee J."/>
            <person name="Kim D."/>
            <person name="Bhattacharya D."/>
            <person name="Yoon H.S."/>
        </authorList>
    </citation>
    <scope>NUCLEOTIDE SEQUENCE [LARGE SCALE GENOMIC DNA]</scope>
    <source>
        <strain evidence="8">CCMP 1328</strain>
    </source>
</reference>
<evidence type="ECO:0000256" key="2">
    <source>
        <dbReference type="ARBA" id="ARBA00009994"/>
    </source>
</evidence>
<comment type="subcellular location">
    <subcellularLocation>
        <location evidence="1 6">Nucleus</location>
    </subcellularLocation>
</comment>
<keyword evidence="4 6" id="KW-0804">Transcription</keyword>
<dbReference type="GO" id="GO:0070847">
    <property type="term" value="C:core mediator complex"/>
    <property type="evidence" value="ECO:0007669"/>
    <property type="project" value="TreeGrafter"/>
</dbReference>
<comment type="similarity">
    <text evidence="2 6">Belongs to the Mediator complex subunit 7 family.</text>
</comment>
<dbReference type="InterPro" id="IPR044888">
    <property type="entry name" value="Mediatior_Med7_sf"/>
</dbReference>
<proteinExistence type="inferred from homology"/>
<organism evidence="7 8">
    <name type="scientific">Porphyridium purpureum</name>
    <name type="common">Red alga</name>
    <name type="synonym">Porphyridium cruentum</name>
    <dbReference type="NCBI Taxonomy" id="35688"/>
    <lineage>
        <taxon>Eukaryota</taxon>
        <taxon>Rhodophyta</taxon>
        <taxon>Bangiophyceae</taxon>
        <taxon>Porphyridiales</taxon>
        <taxon>Porphyridiaceae</taxon>
        <taxon>Porphyridium</taxon>
    </lineage>
</organism>
<dbReference type="PANTHER" id="PTHR21428">
    <property type="entry name" value="MEDIATOR OF RNA POLYMERASE II TRANSCRIPTION SUBUNIT 7"/>
    <property type="match status" value="1"/>
</dbReference>
<dbReference type="GO" id="GO:0003712">
    <property type="term" value="F:transcription coregulator activity"/>
    <property type="evidence" value="ECO:0007669"/>
    <property type="project" value="InterPro"/>
</dbReference>
<name>A0A5J4YJP9_PORPP</name>
<sequence>MNNVSQFPRPPQRLFEGFASLGELPSPPPLPEGTTYSCFGGTWSTQFTMPTLEESGRKQLFDANVPATESLRMLNARLLKVYEEVVQNIAQEAEHDAVKPHVDELELVIVNMHFLINSLRVPQARLQLAKLITEQAQELDAHADLLRLRMQQGRECLRNVHIEIETMRKLRERGEMDQILTAAESLAASQTLPPEDVSANQQATTRAALYARAAEIAAAAIRHERH</sequence>
<evidence type="ECO:0000313" key="8">
    <source>
        <dbReference type="Proteomes" id="UP000324585"/>
    </source>
</evidence>
<dbReference type="InterPro" id="IPR037212">
    <property type="entry name" value="Med7/Med21-like"/>
</dbReference>
<keyword evidence="6" id="KW-0010">Activator</keyword>
<evidence type="ECO:0000256" key="5">
    <source>
        <dbReference type="ARBA" id="ARBA00023242"/>
    </source>
</evidence>
<evidence type="ECO:0000256" key="3">
    <source>
        <dbReference type="ARBA" id="ARBA00023015"/>
    </source>
</evidence>
<dbReference type="SUPFAM" id="SSF140718">
    <property type="entry name" value="Mediator hinge subcomplex-like"/>
    <property type="match status" value="1"/>
</dbReference>
<comment type="caution">
    <text evidence="7">The sequence shown here is derived from an EMBL/GenBank/DDBJ whole genome shotgun (WGS) entry which is preliminary data.</text>
</comment>
<dbReference type="GO" id="GO:0016592">
    <property type="term" value="C:mediator complex"/>
    <property type="evidence" value="ECO:0007669"/>
    <property type="project" value="InterPro"/>
</dbReference>
<dbReference type="Proteomes" id="UP000324585">
    <property type="component" value="Unassembled WGS sequence"/>
</dbReference>
<keyword evidence="8" id="KW-1185">Reference proteome</keyword>
<evidence type="ECO:0000256" key="4">
    <source>
        <dbReference type="ARBA" id="ARBA00023163"/>
    </source>
</evidence>
<keyword evidence="5 6" id="KW-0539">Nucleus</keyword>
<evidence type="ECO:0000256" key="6">
    <source>
        <dbReference type="RuleBase" id="RU364060"/>
    </source>
</evidence>
<evidence type="ECO:0000256" key="1">
    <source>
        <dbReference type="ARBA" id="ARBA00004123"/>
    </source>
</evidence>
<accession>A0A5J4YJP9</accession>
<dbReference type="AlphaFoldDB" id="A0A5J4YJP9"/>
<dbReference type="PANTHER" id="PTHR21428:SF11">
    <property type="entry name" value="MEDIATOR OF RNA POLYMERASE II TRANSCRIPTION SUBUNIT 7"/>
    <property type="match status" value="1"/>
</dbReference>
<dbReference type="Pfam" id="PF05983">
    <property type="entry name" value="Med7"/>
    <property type="match status" value="1"/>
</dbReference>
<dbReference type="EMBL" id="VRMN01000016">
    <property type="protein sequence ID" value="KAA8491080.1"/>
    <property type="molecule type" value="Genomic_DNA"/>
</dbReference>
<comment type="function">
    <text evidence="6">Component of the Mediator complex, a coactivator involved in the regulated transcription of nearly all RNA polymerase II-dependent genes. Mediator functions as a bridge to convey information from gene-specific regulatory proteins to the basal RNA polymerase II transcription machinery.</text>
</comment>
<dbReference type="OrthoDB" id="10253553at2759"/>
<gene>
    <name evidence="7" type="ORF">FVE85_4497</name>
</gene>